<dbReference type="PANTHER" id="PTHR19327">
    <property type="entry name" value="GOLGIN"/>
    <property type="match status" value="1"/>
</dbReference>
<dbReference type="GO" id="GO:0048193">
    <property type="term" value="P:Golgi vesicle transport"/>
    <property type="evidence" value="ECO:0007669"/>
    <property type="project" value="TreeGrafter"/>
</dbReference>
<accession>A0A8H3TTY1</accession>
<dbReference type="PANTHER" id="PTHR19327:SF0">
    <property type="entry name" value="GOLGIN SUBFAMILY A MEMBER 4"/>
    <property type="match status" value="1"/>
</dbReference>
<feature type="coiled-coil region" evidence="1">
    <location>
        <begin position="179"/>
        <end position="262"/>
    </location>
</feature>
<gene>
    <name evidence="2" type="ORF">NliqN6_3883</name>
</gene>
<evidence type="ECO:0000313" key="3">
    <source>
        <dbReference type="Proteomes" id="UP000620104"/>
    </source>
</evidence>
<dbReference type="GO" id="GO:0031267">
    <property type="term" value="F:small GTPase binding"/>
    <property type="evidence" value="ECO:0007669"/>
    <property type="project" value="TreeGrafter"/>
</dbReference>
<proteinExistence type="predicted"/>
<name>A0A8H3TTY1_9TREE</name>
<reference evidence="2" key="1">
    <citation type="submission" date="2020-07" db="EMBL/GenBank/DDBJ databases">
        <title>Draft Genome Sequence of a Deep-Sea Yeast, Naganishia (Cryptococcus) liquefaciens strain N6.</title>
        <authorList>
            <person name="Han Y.W."/>
            <person name="Kajitani R."/>
            <person name="Morimoto H."/>
            <person name="Parhat M."/>
            <person name="Tsubouchi H."/>
            <person name="Bakenova O."/>
            <person name="Ogata M."/>
            <person name="Argunhan B."/>
            <person name="Aoki R."/>
            <person name="Kajiwara S."/>
            <person name="Itoh T."/>
            <person name="Iwasaki H."/>
        </authorList>
    </citation>
    <scope>NUCLEOTIDE SEQUENCE</scope>
    <source>
        <strain evidence="2">N6</strain>
    </source>
</reference>
<dbReference type="Proteomes" id="UP000620104">
    <property type="component" value="Unassembled WGS sequence"/>
</dbReference>
<feature type="coiled-coil region" evidence="1">
    <location>
        <begin position="457"/>
        <end position="666"/>
    </location>
</feature>
<keyword evidence="1" id="KW-0175">Coiled coil</keyword>
<comment type="caution">
    <text evidence="2">The sequence shown here is derived from an EMBL/GenBank/DDBJ whole genome shotgun (WGS) entry which is preliminary data.</text>
</comment>
<dbReference type="EMBL" id="BLZA01000021">
    <property type="protein sequence ID" value="GHJ87481.1"/>
    <property type="molecule type" value="Genomic_DNA"/>
</dbReference>
<evidence type="ECO:0000313" key="2">
    <source>
        <dbReference type="EMBL" id="GHJ87481.1"/>
    </source>
</evidence>
<feature type="coiled-coil region" evidence="1">
    <location>
        <begin position="301"/>
        <end position="428"/>
    </location>
</feature>
<feature type="coiled-coil region" evidence="1">
    <location>
        <begin position="696"/>
        <end position="723"/>
    </location>
</feature>
<protein>
    <submittedName>
        <fullName evidence="2">Uncharacterized protein</fullName>
    </submittedName>
</protein>
<organism evidence="2 3">
    <name type="scientific">Naganishia liquefaciens</name>
    <dbReference type="NCBI Taxonomy" id="104408"/>
    <lineage>
        <taxon>Eukaryota</taxon>
        <taxon>Fungi</taxon>
        <taxon>Dikarya</taxon>
        <taxon>Basidiomycota</taxon>
        <taxon>Agaricomycotina</taxon>
        <taxon>Tremellomycetes</taxon>
        <taxon>Filobasidiales</taxon>
        <taxon>Filobasidiaceae</taxon>
        <taxon>Naganishia</taxon>
    </lineage>
</organism>
<dbReference type="GO" id="GO:0005794">
    <property type="term" value="C:Golgi apparatus"/>
    <property type="evidence" value="ECO:0007669"/>
    <property type="project" value="TreeGrafter"/>
</dbReference>
<keyword evidence="3" id="KW-1185">Reference proteome</keyword>
<evidence type="ECO:0000256" key="1">
    <source>
        <dbReference type="SAM" id="Coils"/>
    </source>
</evidence>
<sequence>MAQPRLQLFPLPPDDTVCPGTLLEVEQDCHNFIYEAQHALGDLRAEFPSLADFAFPQDAEFKGMGRIGRTVWEAIAHVIIRRGGLMVPEYAIQPANLANPICLQCLKPFPRPQSGQIASVVPHPCRPVHYLAQILYRVARRGRVVDVGRHRDLVWLLMDGDQEGNLALPQVQAREEMVVAQWQEAVDGIQLELEEAERKVKEEETKSSAKDREVAALNVKLLGASTSSKSEKERANRLQADLDDTKRTVQRLERQARENGIEASSFVSPATNSCLTVPQRTKHLSQIRELQAQLKADDRKSQQQSLEIQKLREDDARAQREHQRISVEVSAAVTPVGLGLISEQLTQLKSALSSSEADKKQLERAAAARDTKVAQLEDQASKDKAQAILNTRLNNELKERAEAAEARLTEAEVELQGCNTALSRAKDELLILEASDIEKDNQLVEIKETLVAREASVLSQEHTIANLQKEYKTATDEISVLQIHLAEWKRKGQTLQSNIEELRVQEKQTLTAHQAEVDQARIRADELNRLFKEADARCKKLEAHQQELHNAATEAAAKLETLAELEEEIGRTREARDTAVLERDALQAEAKSLADRVNDLKRLESKNSDLSQRLQAAQTTLEDRQRMIATQETEGAQRRQDLAAALQEIQRLRAELESQAQIHRQILDDRNRMFDRLLTSITQGPSANAEAMAISVRNMTTQLQDANQREASLRQELEASRQSSVDSRRDTLRAFLQPYMTQFETISGFLSSLGQLSGTSLDTTLHNVLQELLDMSRRGLVAISMVWAESDRAITYLSLYNDLNPTPAAVDRAITSLKRPGDEVMVLLLAQLERFCDALPRLLEVVSTSALLRKLDEQLMAIDALREDATQWNTVWAWIRIMELVLEVFRRGDQTYLPDGLSGILSEPSRQADTSRGVLQSDYAPFGKVFCVWGIQRLDAIGSRLEAQQKAIKHWLQSLASARE</sequence>
<dbReference type="AlphaFoldDB" id="A0A8H3TTY1"/>